<gene>
    <name evidence="2" type="ORF">M406DRAFT_358643</name>
</gene>
<evidence type="ECO:0000256" key="1">
    <source>
        <dbReference type="SAM" id="MobiDB-lite"/>
    </source>
</evidence>
<reference evidence="2" key="1">
    <citation type="journal article" date="2020" name="Phytopathology">
        <title>Genome sequence of the chestnut blight fungus Cryphonectria parasitica EP155: A fundamental resource for an archetypical invasive plant pathogen.</title>
        <authorList>
            <person name="Crouch J.A."/>
            <person name="Dawe A."/>
            <person name="Aerts A."/>
            <person name="Barry K."/>
            <person name="Churchill A.C.L."/>
            <person name="Grimwood J."/>
            <person name="Hillman B."/>
            <person name="Milgroom M.G."/>
            <person name="Pangilinan J."/>
            <person name="Smith M."/>
            <person name="Salamov A."/>
            <person name="Schmutz J."/>
            <person name="Yadav J."/>
            <person name="Grigoriev I.V."/>
            <person name="Nuss D."/>
        </authorList>
    </citation>
    <scope>NUCLEOTIDE SEQUENCE</scope>
    <source>
        <strain evidence="2">EP155</strain>
    </source>
</reference>
<dbReference type="GeneID" id="63841087"/>
<dbReference type="RefSeq" id="XP_040770889.1">
    <property type="nucleotide sequence ID" value="XM_040923958.1"/>
</dbReference>
<keyword evidence="3" id="KW-1185">Reference proteome</keyword>
<accession>A0A9P4XSE5</accession>
<proteinExistence type="predicted"/>
<sequence>MNGHTDRYTYAHAHADAHAHTHNTMGIDPYQNALGSSATGSGPSSSFHTGVTDDTSAHGHKRKLKAETPAEDNKDSYAANYATNEAYDGYLEDVPPNKKTSKAKTAGADGGEKRLRRPVQPQTFVASRPACKMASGLTLD</sequence>
<dbReference type="EMBL" id="MU032354">
    <property type="protein sequence ID" value="KAF3759910.1"/>
    <property type="molecule type" value="Genomic_DNA"/>
</dbReference>
<evidence type="ECO:0000313" key="3">
    <source>
        <dbReference type="Proteomes" id="UP000803844"/>
    </source>
</evidence>
<organism evidence="2 3">
    <name type="scientific">Cryphonectria parasitica (strain ATCC 38755 / EP155)</name>
    <dbReference type="NCBI Taxonomy" id="660469"/>
    <lineage>
        <taxon>Eukaryota</taxon>
        <taxon>Fungi</taxon>
        <taxon>Dikarya</taxon>
        <taxon>Ascomycota</taxon>
        <taxon>Pezizomycotina</taxon>
        <taxon>Sordariomycetes</taxon>
        <taxon>Sordariomycetidae</taxon>
        <taxon>Diaporthales</taxon>
        <taxon>Cryphonectriaceae</taxon>
        <taxon>Cryphonectria-Endothia species complex</taxon>
        <taxon>Cryphonectria</taxon>
    </lineage>
</organism>
<feature type="region of interest" description="Disordered" evidence="1">
    <location>
        <begin position="23"/>
        <end position="76"/>
    </location>
</feature>
<feature type="compositionally biased region" description="Basic and acidic residues" evidence="1">
    <location>
        <begin position="65"/>
        <end position="75"/>
    </location>
</feature>
<evidence type="ECO:0000313" key="2">
    <source>
        <dbReference type="EMBL" id="KAF3759910.1"/>
    </source>
</evidence>
<protein>
    <submittedName>
        <fullName evidence="2">Uncharacterized protein</fullName>
    </submittedName>
</protein>
<dbReference type="AlphaFoldDB" id="A0A9P4XSE5"/>
<feature type="compositionally biased region" description="Low complexity" evidence="1">
    <location>
        <begin position="35"/>
        <end position="46"/>
    </location>
</feature>
<dbReference type="Proteomes" id="UP000803844">
    <property type="component" value="Unassembled WGS sequence"/>
</dbReference>
<name>A0A9P4XSE5_CRYP1</name>
<comment type="caution">
    <text evidence="2">The sequence shown here is derived from an EMBL/GenBank/DDBJ whole genome shotgun (WGS) entry which is preliminary data.</text>
</comment>
<feature type="region of interest" description="Disordered" evidence="1">
    <location>
        <begin position="89"/>
        <end position="140"/>
    </location>
</feature>